<dbReference type="GO" id="GO:0005829">
    <property type="term" value="C:cytosol"/>
    <property type="evidence" value="ECO:0007669"/>
    <property type="project" value="TreeGrafter"/>
</dbReference>
<comment type="pathway">
    <text evidence="1 8">Purine metabolism; IMP biosynthesis via de novo pathway; IMP from 5-formamido-1-(5-phospho-D-ribosyl)imidazole-4-carboxamide: step 1/1.</text>
</comment>
<evidence type="ECO:0000256" key="1">
    <source>
        <dbReference type="ARBA" id="ARBA00004844"/>
    </source>
</evidence>
<accession>A0AB74UAQ8</accession>
<keyword evidence="5 8" id="KW-0658">Purine biosynthesis</keyword>
<dbReference type="Pfam" id="PF01808">
    <property type="entry name" value="AICARFT_IMPCHas"/>
    <property type="match status" value="1"/>
</dbReference>
<dbReference type="PROSITE" id="PS51855">
    <property type="entry name" value="MGS"/>
    <property type="match status" value="1"/>
</dbReference>
<dbReference type="RefSeq" id="WP_347298701.1">
    <property type="nucleotide sequence ID" value="NZ_CP142434.1"/>
</dbReference>
<evidence type="ECO:0000256" key="7">
    <source>
        <dbReference type="ARBA" id="ARBA00023268"/>
    </source>
</evidence>
<evidence type="ECO:0000256" key="2">
    <source>
        <dbReference type="ARBA" id="ARBA00004954"/>
    </source>
</evidence>
<dbReference type="EMBL" id="CP142436">
    <property type="protein sequence ID" value="XBC52405.1"/>
    <property type="molecule type" value="Genomic_DNA"/>
</dbReference>
<dbReference type="SMART" id="SM00851">
    <property type="entry name" value="MGS"/>
    <property type="match status" value="1"/>
</dbReference>
<evidence type="ECO:0000313" key="11">
    <source>
        <dbReference type="EMBL" id="XBC52405.1"/>
    </source>
</evidence>
<comment type="catalytic activity">
    <reaction evidence="8">
        <text>IMP + H2O = 5-formamido-1-(5-phospho-D-ribosyl)imidazole-4-carboxamide</text>
        <dbReference type="Rhea" id="RHEA:18445"/>
        <dbReference type="ChEBI" id="CHEBI:15377"/>
        <dbReference type="ChEBI" id="CHEBI:58053"/>
        <dbReference type="ChEBI" id="CHEBI:58467"/>
        <dbReference type="EC" id="3.5.4.10"/>
    </reaction>
</comment>
<dbReference type="EC" id="3.5.4.10" evidence="8"/>
<organism evidence="11">
    <name type="scientific">Dolosigranulum savutiense</name>
    <dbReference type="NCBI Taxonomy" id="3110288"/>
    <lineage>
        <taxon>Bacteria</taxon>
        <taxon>Bacillati</taxon>
        <taxon>Bacillota</taxon>
        <taxon>Bacilli</taxon>
        <taxon>Lactobacillales</taxon>
        <taxon>Carnobacteriaceae</taxon>
        <taxon>Dolosigranulum</taxon>
    </lineage>
</organism>
<dbReference type="GO" id="GO:0004643">
    <property type="term" value="F:phosphoribosylaminoimidazolecarboxamide formyltransferase activity"/>
    <property type="evidence" value="ECO:0007669"/>
    <property type="project" value="UniProtKB-UniRule"/>
</dbReference>
<dbReference type="InterPro" id="IPR011607">
    <property type="entry name" value="MGS-like_dom"/>
</dbReference>
<keyword evidence="4 8" id="KW-0808">Transferase</keyword>
<dbReference type="SUPFAM" id="SSF52335">
    <property type="entry name" value="Methylglyoxal synthase-like"/>
    <property type="match status" value="1"/>
</dbReference>
<dbReference type="HAMAP" id="MF_00139">
    <property type="entry name" value="PurH"/>
    <property type="match status" value="1"/>
</dbReference>
<reference evidence="11" key="1">
    <citation type="submission" date="2023-12" db="EMBL/GenBank/DDBJ databases">
        <title>Dolosigranulum savutii sp. nov. isolated from human upper respiratory samples collected in Botswana.</title>
        <authorList>
            <person name="Kelly M.S."/>
        </authorList>
    </citation>
    <scope>NUCLEOTIDE SEQUENCE</scope>
    <source>
        <strain evidence="11">MSK211</strain>
        <strain evidence="10">MSK312</strain>
    </source>
</reference>
<sequence length="532" mass="58040">MQAEELDEHYALLSVSDKTGLVAVAEALAQRGIRLLSTGGTYTYLQEAGFAVEAVSDYTSSPEILGGRVKTLHPRIHGGVLADTGNEAHREDMSQQGLYPIDYVICNLYPFEQTVAQSEVTRAEAVEQIDIGGVTLLRAAAKNAKRVVVVSDPADYEGFIRRLEADTLDTEARLYLAHKAFELTSHYDAAIARFIGADRQPVADEQSWPYHTITLEQGQPLRYGENSHQAATVYRNPGCENMSLLDAEQLSGKALSYNNYRDADRAIRVVGEFSDPAAVALKHMNPCGVAVGDSIQAAFERAYACDPISIFGGIIALNRPVDAKLAQMMSQIFLEVIVAPAFSEEAVKILTARKGLRLLVLDTAQSVQSGQEYVSINGGLLRQTIDQSTELPREQINVLPELWDVMTNNQPTATEIKAMNFLMKVAKHVGSNAIVVGTDTQTLGIGAGQMNRVGAAEHALKQAQANLDGKETPLILASDGFLPMDDTVKLAYKYQVKAVVQPGGSIRDQESVDFCNKVGMTMVQTNRRHFKH</sequence>
<dbReference type="InterPro" id="IPR016193">
    <property type="entry name" value="Cytidine_deaminase-like"/>
</dbReference>
<dbReference type="PANTHER" id="PTHR11692">
    <property type="entry name" value="BIFUNCTIONAL PURINE BIOSYNTHESIS PROTEIN PURH"/>
    <property type="match status" value="1"/>
</dbReference>
<dbReference type="SMART" id="SM00798">
    <property type="entry name" value="AICARFT_IMPCHas"/>
    <property type="match status" value="1"/>
</dbReference>
<evidence type="ECO:0000259" key="9">
    <source>
        <dbReference type="PROSITE" id="PS51855"/>
    </source>
</evidence>
<protein>
    <recommendedName>
        <fullName evidence="8">Bifunctional purine biosynthesis protein PurH</fullName>
    </recommendedName>
    <domain>
        <recommendedName>
            <fullName evidence="8">Phosphoribosylaminoimidazolecarboxamide formyltransferase</fullName>
            <ecNumber evidence="8">2.1.2.3</ecNumber>
        </recommendedName>
        <alternativeName>
            <fullName evidence="8">AICAR transformylase</fullName>
        </alternativeName>
    </domain>
    <domain>
        <recommendedName>
            <fullName evidence="8">IMP cyclohydrolase</fullName>
            <ecNumber evidence="8">3.5.4.10</ecNumber>
        </recommendedName>
        <alternativeName>
            <fullName evidence="8">ATIC</fullName>
        </alternativeName>
        <alternativeName>
            <fullName evidence="8">IMP synthase</fullName>
        </alternativeName>
        <alternativeName>
            <fullName evidence="8">Inosinicase</fullName>
        </alternativeName>
    </domain>
</protein>
<dbReference type="GO" id="GO:0006189">
    <property type="term" value="P:'de novo' IMP biosynthetic process"/>
    <property type="evidence" value="ECO:0007669"/>
    <property type="project" value="UniProtKB-UniRule"/>
</dbReference>
<comment type="domain">
    <text evidence="8">The IMP cyclohydrolase activity resides in the N-terminal region.</text>
</comment>
<dbReference type="PANTHER" id="PTHR11692:SF0">
    <property type="entry name" value="BIFUNCTIONAL PURINE BIOSYNTHESIS PROTEIN ATIC"/>
    <property type="match status" value="1"/>
</dbReference>
<dbReference type="GO" id="GO:0003937">
    <property type="term" value="F:IMP cyclohydrolase activity"/>
    <property type="evidence" value="ECO:0007669"/>
    <property type="project" value="UniProtKB-UniRule"/>
</dbReference>
<dbReference type="InterPro" id="IPR024051">
    <property type="entry name" value="AICAR_Tfase_dup_dom_sf"/>
</dbReference>
<dbReference type="NCBIfam" id="TIGR00355">
    <property type="entry name" value="purH"/>
    <property type="match status" value="1"/>
</dbReference>
<evidence type="ECO:0000256" key="4">
    <source>
        <dbReference type="ARBA" id="ARBA00022679"/>
    </source>
</evidence>
<dbReference type="Gene3D" id="3.40.50.1380">
    <property type="entry name" value="Methylglyoxal synthase-like domain"/>
    <property type="match status" value="1"/>
</dbReference>
<comment type="catalytic activity">
    <reaction evidence="8">
        <text>(6R)-10-formyltetrahydrofolate + 5-amino-1-(5-phospho-beta-D-ribosyl)imidazole-4-carboxamide = 5-formamido-1-(5-phospho-D-ribosyl)imidazole-4-carboxamide + (6S)-5,6,7,8-tetrahydrofolate</text>
        <dbReference type="Rhea" id="RHEA:22192"/>
        <dbReference type="ChEBI" id="CHEBI:57453"/>
        <dbReference type="ChEBI" id="CHEBI:58467"/>
        <dbReference type="ChEBI" id="CHEBI:58475"/>
        <dbReference type="ChEBI" id="CHEBI:195366"/>
        <dbReference type="EC" id="2.1.2.3"/>
    </reaction>
</comment>
<dbReference type="EC" id="2.1.2.3" evidence="8"/>
<gene>
    <name evidence="8 11" type="primary">purH</name>
    <name evidence="11" type="ORF">VUQ07_03490</name>
    <name evidence="10" type="ORF">VUQ09_01140</name>
</gene>
<comment type="pathway">
    <text evidence="2 8">Purine metabolism; IMP biosynthesis via de novo pathway; 5-formamido-1-(5-phospho-D-ribosyl)imidazole-4-carboxamide from 5-amino-1-(5-phospho-D-ribosyl)imidazole-4-carboxamide (10-formyl THF route): step 1/1.</text>
</comment>
<dbReference type="PIRSF" id="PIRSF000414">
    <property type="entry name" value="AICARFT_IMPCHas"/>
    <property type="match status" value="1"/>
</dbReference>
<evidence type="ECO:0000256" key="3">
    <source>
        <dbReference type="ARBA" id="ARBA00007667"/>
    </source>
</evidence>
<dbReference type="EMBL" id="CP142434">
    <property type="protein sequence ID" value="XBC48771.1"/>
    <property type="molecule type" value="Genomic_DNA"/>
</dbReference>
<dbReference type="Pfam" id="PF02142">
    <property type="entry name" value="MGS"/>
    <property type="match status" value="1"/>
</dbReference>
<keyword evidence="6 8" id="KW-0378">Hydrolase</keyword>
<dbReference type="AlphaFoldDB" id="A0AB74UAQ8"/>
<dbReference type="SUPFAM" id="SSF53927">
    <property type="entry name" value="Cytidine deaminase-like"/>
    <property type="match status" value="1"/>
</dbReference>
<feature type="domain" description="MGS-like" evidence="9">
    <location>
        <begin position="1"/>
        <end position="151"/>
    </location>
</feature>
<evidence type="ECO:0000256" key="6">
    <source>
        <dbReference type="ARBA" id="ARBA00022801"/>
    </source>
</evidence>
<dbReference type="CDD" id="cd01421">
    <property type="entry name" value="IMPCH"/>
    <property type="match status" value="1"/>
</dbReference>
<comment type="similarity">
    <text evidence="3 8">Belongs to the PurH family.</text>
</comment>
<name>A0AB74UAQ8_9LACT</name>
<dbReference type="NCBIfam" id="NF002049">
    <property type="entry name" value="PRK00881.1"/>
    <property type="match status" value="1"/>
</dbReference>
<dbReference type="FunFam" id="3.40.50.1380:FF:000001">
    <property type="entry name" value="Bifunctional purine biosynthesis protein PurH"/>
    <property type="match status" value="1"/>
</dbReference>
<evidence type="ECO:0000256" key="8">
    <source>
        <dbReference type="HAMAP-Rule" id="MF_00139"/>
    </source>
</evidence>
<evidence type="ECO:0000313" key="10">
    <source>
        <dbReference type="EMBL" id="XBC48771.1"/>
    </source>
</evidence>
<evidence type="ECO:0000256" key="5">
    <source>
        <dbReference type="ARBA" id="ARBA00022755"/>
    </source>
</evidence>
<dbReference type="InterPro" id="IPR036914">
    <property type="entry name" value="MGS-like_dom_sf"/>
</dbReference>
<dbReference type="Gene3D" id="3.40.140.20">
    <property type="match status" value="2"/>
</dbReference>
<keyword evidence="7 8" id="KW-0511">Multifunctional enzyme</keyword>
<dbReference type="FunFam" id="3.40.140.20:FF:000002">
    <property type="entry name" value="Bifunctional purine biosynthesis protein PurH"/>
    <property type="match status" value="1"/>
</dbReference>
<dbReference type="InterPro" id="IPR002695">
    <property type="entry name" value="PurH-like"/>
</dbReference>
<proteinExistence type="inferred from homology"/>